<name>A0ABR8XKK8_9BACL</name>
<comment type="caution">
    <text evidence="1">The sequence shown here is derived from an EMBL/GenBank/DDBJ whole genome shotgun (WGS) entry which is preliminary data.</text>
</comment>
<evidence type="ECO:0000313" key="1">
    <source>
        <dbReference type="EMBL" id="MBD8032452.1"/>
    </source>
</evidence>
<evidence type="ECO:0000313" key="2">
    <source>
        <dbReference type="Proteomes" id="UP000600565"/>
    </source>
</evidence>
<dbReference type="Proteomes" id="UP000600565">
    <property type="component" value="Unassembled WGS sequence"/>
</dbReference>
<protein>
    <submittedName>
        <fullName evidence="1">DUF2691 family protein</fullName>
    </submittedName>
</protein>
<dbReference type="RefSeq" id="WP_191703047.1">
    <property type="nucleotide sequence ID" value="NZ_JACSPW010000003.1"/>
</dbReference>
<dbReference type="Pfam" id="PF10903">
    <property type="entry name" value="DUF2691"/>
    <property type="match status" value="1"/>
</dbReference>
<reference evidence="1 2" key="1">
    <citation type="submission" date="2020-08" db="EMBL/GenBank/DDBJ databases">
        <title>A Genomic Blueprint of the Chicken Gut Microbiome.</title>
        <authorList>
            <person name="Gilroy R."/>
            <person name="Ravi A."/>
            <person name="Getino M."/>
            <person name="Pursley I."/>
            <person name="Horton D.L."/>
            <person name="Alikhan N.-F."/>
            <person name="Baker D."/>
            <person name="Gharbi K."/>
            <person name="Hall N."/>
            <person name="Watson M."/>
            <person name="Adriaenssens E.M."/>
            <person name="Foster-Nyarko E."/>
            <person name="Jarju S."/>
            <person name="Secka A."/>
            <person name="Antonio M."/>
            <person name="Oren A."/>
            <person name="Chaudhuri R."/>
            <person name="La Ragione R.M."/>
            <person name="Hildebrand F."/>
            <person name="Pallen M.J."/>
        </authorList>
    </citation>
    <scope>NUCLEOTIDE SEQUENCE [LARGE SCALE GENOMIC DNA]</scope>
    <source>
        <strain evidence="1 2">Sa1YVA6</strain>
    </source>
</reference>
<dbReference type="InterPro" id="IPR020216">
    <property type="entry name" value="Uncharacterised_YncE"/>
</dbReference>
<gene>
    <name evidence="1" type="ORF">H9632_05175</name>
</gene>
<dbReference type="EMBL" id="JACSPW010000003">
    <property type="protein sequence ID" value="MBD8032452.1"/>
    <property type="molecule type" value="Genomic_DNA"/>
</dbReference>
<accession>A0ABR8XKK8</accession>
<keyword evidence="2" id="KW-1185">Reference proteome</keyword>
<sequence>MRGLSFEIPNRYGQYLLDILNAFDFKNYFWKTGGEEAYYIENDQLGSPLFPKPHVYTGDAFYKRISESDYYVLFADLKAFPDPLHVRDFTTYEDFLNSQCEFVLLLVDCSYVTIYAKDPQVLTLLYEQAIASKYENVAYITDDNDSRTTFEIF</sequence>
<proteinExistence type="predicted"/>
<organism evidence="1 2">
    <name type="scientific">Solibacillus merdavium</name>
    <dbReference type="NCBI Taxonomy" id="2762218"/>
    <lineage>
        <taxon>Bacteria</taxon>
        <taxon>Bacillati</taxon>
        <taxon>Bacillota</taxon>
        <taxon>Bacilli</taxon>
        <taxon>Bacillales</taxon>
        <taxon>Caryophanaceae</taxon>
        <taxon>Solibacillus</taxon>
    </lineage>
</organism>